<protein>
    <submittedName>
        <fullName evidence="1">Uncharacterized protein</fullName>
    </submittedName>
</protein>
<dbReference type="EMBL" id="MT144050">
    <property type="protein sequence ID" value="QJA47600.1"/>
    <property type="molecule type" value="Genomic_DNA"/>
</dbReference>
<dbReference type="EMBL" id="MT144684">
    <property type="protein sequence ID" value="QJH97358.1"/>
    <property type="molecule type" value="Genomic_DNA"/>
</dbReference>
<accession>A0A6H1ZK76</accession>
<dbReference type="AlphaFoldDB" id="A0A6H1ZK76"/>
<name>A0A6H1ZK76_9ZZZZ</name>
<evidence type="ECO:0000313" key="2">
    <source>
        <dbReference type="EMBL" id="QJH97358.1"/>
    </source>
</evidence>
<sequence length="91" mass="10019">MINKKECMDLLAKAPRDSSVLMICVNDTEYNALLRGDGNHLAAALAVLFEENPRLLELTMQIARARAVQALAALKRDDKPPEDGRKGENNA</sequence>
<organism evidence="1">
    <name type="scientific">viral metagenome</name>
    <dbReference type="NCBI Taxonomy" id="1070528"/>
    <lineage>
        <taxon>unclassified sequences</taxon>
        <taxon>metagenomes</taxon>
        <taxon>organismal metagenomes</taxon>
    </lineage>
</organism>
<evidence type="ECO:0000313" key="1">
    <source>
        <dbReference type="EMBL" id="QJA47600.1"/>
    </source>
</evidence>
<proteinExistence type="predicted"/>
<gene>
    <name evidence="1" type="ORF">TM448A00705_0014</name>
    <name evidence="2" type="ORF">TM448B01003_0009</name>
</gene>
<reference evidence="1" key="1">
    <citation type="submission" date="2020-03" db="EMBL/GenBank/DDBJ databases">
        <title>The deep terrestrial virosphere.</title>
        <authorList>
            <person name="Holmfeldt K."/>
            <person name="Nilsson E."/>
            <person name="Simone D."/>
            <person name="Lopez-Fernandez M."/>
            <person name="Wu X."/>
            <person name="de Brujin I."/>
            <person name="Lundin D."/>
            <person name="Andersson A."/>
            <person name="Bertilsson S."/>
            <person name="Dopson M."/>
        </authorList>
    </citation>
    <scope>NUCLEOTIDE SEQUENCE</scope>
    <source>
        <strain evidence="1">TM448A00705</strain>
        <strain evidence="2">TM448B01003</strain>
    </source>
</reference>